<feature type="non-terminal residue" evidence="1">
    <location>
        <position position="1"/>
    </location>
</feature>
<dbReference type="AlphaFoldDB" id="A0A371EMC7"/>
<gene>
    <name evidence="1" type="ORF">CR513_54040</name>
</gene>
<dbReference type="EMBL" id="QJKJ01013128">
    <property type="protein sequence ID" value="RDX67124.1"/>
    <property type="molecule type" value="Genomic_DNA"/>
</dbReference>
<dbReference type="OrthoDB" id="786383at2759"/>
<evidence type="ECO:0000313" key="1">
    <source>
        <dbReference type="EMBL" id="RDX67124.1"/>
    </source>
</evidence>
<evidence type="ECO:0000313" key="2">
    <source>
        <dbReference type="Proteomes" id="UP000257109"/>
    </source>
</evidence>
<protein>
    <recommendedName>
        <fullName evidence="3">Retrotransposon gag domain-containing protein</fullName>
    </recommendedName>
</protein>
<sequence length="108" mass="12312">MPMEKFGAQYVKSRPHHLTPVKLLNLRKEEDESLLSFMERFSTIAMKIRDLNPEVVHHSMIMALKPGPFSNSLNARAESLGLNARVESLGLQLHPNRGNGRITRWHQG</sequence>
<reference evidence="1" key="1">
    <citation type="submission" date="2018-05" db="EMBL/GenBank/DDBJ databases">
        <title>Draft genome of Mucuna pruriens seed.</title>
        <authorList>
            <person name="Nnadi N.E."/>
            <person name="Vos R."/>
            <person name="Hasami M.H."/>
            <person name="Devisetty U.K."/>
            <person name="Aguiy J.C."/>
        </authorList>
    </citation>
    <scope>NUCLEOTIDE SEQUENCE [LARGE SCALE GENOMIC DNA]</scope>
    <source>
        <strain evidence="1">JCA_2017</strain>
    </source>
</reference>
<accession>A0A371EMC7</accession>
<comment type="caution">
    <text evidence="1">The sequence shown here is derived from an EMBL/GenBank/DDBJ whole genome shotgun (WGS) entry which is preliminary data.</text>
</comment>
<proteinExistence type="predicted"/>
<name>A0A371EMC7_MUCPR</name>
<keyword evidence="2" id="KW-1185">Reference proteome</keyword>
<organism evidence="1 2">
    <name type="scientific">Mucuna pruriens</name>
    <name type="common">Velvet bean</name>
    <name type="synonym">Dolichos pruriens</name>
    <dbReference type="NCBI Taxonomy" id="157652"/>
    <lineage>
        <taxon>Eukaryota</taxon>
        <taxon>Viridiplantae</taxon>
        <taxon>Streptophyta</taxon>
        <taxon>Embryophyta</taxon>
        <taxon>Tracheophyta</taxon>
        <taxon>Spermatophyta</taxon>
        <taxon>Magnoliopsida</taxon>
        <taxon>eudicotyledons</taxon>
        <taxon>Gunneridae</taxon>
        <taxon>Pentapetalae</taxon>
        <taxon>rosids</taxon>
        <taxon>fabids</taxon>
        <taxon>Fabales</taxon>
        <taxon>Fabaceae</taxon>
        <taxon>Papilionoideae</taxon>
        <taxon>50 kb inversion clade</taxon>
        <taxon>NPAAA clade</taxon>
        <taxon>indigoferoid/millettioid clade</taxon>
        <taxon>Phaseoleae</taxon>
        <taxon>Mucuna</taxon>
    </lineage>
</organism>
<dbReference type="Proteomes" id="UP000257109">
    <property type="component" value="Unassembled WGS sequence"/>
</dbReference>
<evidence type="ECO:0008006" key="3">
    <source>
        <dbReference type="Google" id="ProtNLM"/>
    </source>
</evidence>